<dbReference type="EMBL" id="CM056815">
    <property type="protein sequence ID" value="KAJ8630929.1"/>
    <property type="molecule type" value="Genomic_DNA"/>
</dbReference>
<evidence type="ECO:0000313" key="2">
    <source>
        <dbReference type="Proteomes" id="UP001234297"/>
    </source>
</evidence>
<evidence type="ECO:0000313" key="1">
    <source>
        <dbReference type="EMBL" id="KAJ8630929.1"/>
    </source>
</evidence>
<proteinExistence type="predicted"/>
<reference evidence="1 2" key="1">
    <citation type="journal article" date="2022" name="Hortic Res">
        <title>A haplotype resolved chromosomal level avocado genome allows analysis of novel avocado genes.</title>
        <authorList>
            <person name="Nath O."/>
            <person name="Fletcher S.J."/>
            <person name="Hayward A."/>
            <person name="Shaw L.M."/>
            <person name="Masouleh A.K."/>
            <person name="Furtado A."/>
            <person name="Henry R.J."/>
            <person name="Mitter N."/>
        </authorList>
    </citation>
    <scope>NUCLEOTIDE SEQUENCE [LARGE SCALE GENOMIC DNA]</scope>
    <source>
        <strain evidence="2">cv. Hass</strain>
    </source>
</reference>
<name>A0ACC2LD16_PERAE</name>
<accession>A0ACC2LD16</accession>
<sequence length="144" mass="16180">MGDIVFEQDDEGLFSLAKMEAGFLGKNAEMKVGFLGKDGDRCMKGFPSILPSMSDLLFDASYGQPGCFLDVCIYCKKPLDQDMDIFMYRDTPFCSEECRQEQMDTDEAMERTRIISLRVPSSSPPTYKSKFCDFLQRVGSVLAG</sequence>
<dbReference type="Proteomes" id="UP001234297">
    <property type="component" value="Chromosome 7"/>
</dbReference>
<gene>
    <name evidence="1" type="ORF">MRB53_024252</name>
</gene>
<comment type="caution">
    <text evidence="1">The sequence shown here is derived from an EMBL/GenBank/DDBJ whole genome shotgun (WGS) entry which is preliminary data.</text>
</comment>
<protein>
    <submittedName>
        <fullName evidence="1">Uncharacterized protein</fullName>
    </submittedName>
</protein>
<organism evidence="1 2">
    <name type="scientific">Persea americana</name>
    <name type="common">Avocado</name>
    <dbReference type="NCBI Taxonomy" id="3435"/>
    <lineage>
        <taxon>Eukaryota</taxon>
        <taxon>Viridiplantae</taxon>
        <taxon>Streptophyta</taxon>
        <taxon>Embryophyta</taxon>
        <taxon>Tracheophyta</taxon>
        <taxon>Spermatophyta</taxon>
        <taxon>Magnoliopsida</taxon>
        <taxon>Magnoliidae</taxon>
        <taxon>Laurales</taxon>
        <taxon>Lauraceae</taxon>
        <taxon>Persea</taxon>
    </lineage>
</organism>
<keyword evidence="2" id="KW-1185">Reference proteome</keyword>